<dbReference type="GO" id="GO:0015483">
    <property type="term" value="F:long-chain fatty acid transporting porin activity"/>
    <property type="evidence" value="ECO:0007669"/>
    <property type="project" value="TreeGrafter"/>
</dbReference>
<keyword evidence="3" id="KW-1134">Transmembrane beta strand</keyword>
<evidence type="ECO:0000256" key="4">
    <source>
        <dbReference type="ARBA" id="ARBA00022692"/>
    </source>
</evidence>
<evidence type="ECO:0000256" key="2">
    <source>
        <dbReference type="ARBA" id="ARBA00008163"/>
    </source>
</evidence>
<feature type="signal peptide" evidence="8">
    <location>
        <begin position="1"/>
        <end position="20"/>
    </location>
</feature>
<sequence>MKNFTALCGVLMAVAGAAQAGGVDRSGQPIGIIFERGNYAELSFGQISPSVSGTYLLGGAGSGNVAGDHRLPGIAFKYDLNEKLAVAVIYDNAYGADIDYPTGPLALLGGTAAQLDSEGVTGLLRYKLNESFSVHGGIRASKAGGEVTLAGPAYAPAGVDGYNVKFDDAWGTGYAVGAAFEKPEIGLRVALTYFSKVNHKLGTAEDFPAFPIVEFPNETTSVDTPQAVNLDFQTGVAKDTLVFGSIRWVDWSEFDITPPTLNRSLTDLNDTTTYTLGVGRKFNENWSGSVFAMYEPGTSKNASPLAPTNGYRGIGIGVAYTRDSMKVSLGARYIELGDANAAPGGTPVAAMSDNSAVAVGLKVGFAF</sequence>
<evidence type="ECO:0000313" key="10">
    <source>
        <dbReference type="Proteomes" id="UP000628984"/>
    </source>
</evidence>
<evidence type="ECO:0000256" key="1">
    <source>
        <dbReference type="ARBA" id="ARBA00004571"/>
    </source>
</evidence>
<evidence type="ECO:0000256" key="8">
    <source>
        <dbReference type="SAM" id="SignalP"/>
    </source>
</evidence>
<comment type="similarity">
    <text evidence="2">Belongs to the OmpP1/FadL family.</text>
</comment>
<dbReference type="PANTHER" id="PTHR35093:SF8">
    <property type="entry name" value="OUTER MEMBRANE PROTEIN NMB0088-RELATED"/>
    <property type="match status" value="1"/>
</dbReference>
<keyword evidence="6" id="KW-0472">Membrane</keyword>
<dbReference type="AlphaFoldDB" id="A0A918IMD6"/>
<dbReference type="PANTHER" id="PTHR35093">
    <property type="entry name" value="OUTER MEMBRANE PROTEIN NMB0088-RELATED"/>
    <property type="match status" value="1"/>
</dbReference>
<evidence type="ECO:0000256" key="7">
    <source>
        <dbReference type="ARBA" id="ARBA00023237"/>
    </source>
</evidence>
<dbReference type="GO" id="GO:0009279">
    <property type="term" value="C:cell outer membrane"/>
    <property type="evidence" value="ECO:0007669"/>
    <property type="project" value="UniProtKB-SubCell"/>
</dbReference>
<dbReference type="RefSeq" id="WP_189632298.1">
    <property type="nucleotide sequence ID" value="NZ_BMYQ01000001.1"/>
</dbReference>
<evidence type="ECO:0000256" key="6">
    <source>
        <dbReference type="ARBA" id="ARBA00023136"/>
    </source>
</evidence>
<dbReference type="SUPFAM" id="SSF56935">
    <property type="entry name" value="Porins"/>
    <property type="match status" value="1"/>
</dbReference>
<organism evidence="9 10">
    <name type="scientific">Gemmobacter lanyuensis</name>
    <dbReference type="NCBI Taxonomy" id="1054497"/>
    <lineage>
        <taxon>Bacteria</taxon>
        <taxon>Pseudomonadati</taxon>
        <taxon>Pseudomonadota</taxon>
        <taxon>Alphaproteobacteria</taxon>
        <taxon>Rhodobacterales</taxon>
        <taxon>Paracoccaceae</taxon>
        <taxon>Gemmobacter</taxon>
    </lineage>
</organism>
<keyword evidence="10" id="KW-1185">Reference proteome</keyword>
<proteinExistence type="inferred from homology"/>
<feature type="chain" id="PRO_5036689883" evidence="8">
    <location>
        <begin position="21"/>
        <end position="367"/>
    </location>
</feature>
<evidence type="ECO:0000256" key="3">
    <source>
        <dbReference type="ARBA" id="ARBA00022452"/>
    </source>
</evidence>
<evidence type="ECO:0000313" key="9">
    <source>
        <dbReference type="EMBL" id="GGW22419.1"/>
    </source>
</evidence>
<dbReference type="EMBL" id="BMYQ01000001">
    <property type="protein sequence ID" value="GGW22419.1"/>
    <property type="molecule type" value="Genomic_DNA"/>
</dbReference>
<accession>A0A918IMD6</accession>
<gene>
    <name evidence="9" type="ORF">GCM10011452_05860</name>
</gene>
<reference evidence="9" key="1">
    <citation type="journal article" date="2014" name="Int. J. Syst. Evol. Microbiol.">
        <title>Complete genome sequence of Corynebacterium casei LMG S-19264T (=DSM 44701T), isolated from a smear-ripened cheese.</title>
        <authorList>
            <consortium name="US DOE Joint Genome Institute (JGI-PGF)"/>
            <person name="Walter F."/>
            <person name="Albersmeier A."/>
            <person name="Kalinowski J."/>
            <person name="Ruckert C."/>
        </authorList>
    </citation>
    <scope>NUCLEOTIDE SEQUENCE</scope>
    <source>
        <strain evidence="9">KCTC 23714</strain>
    </source>
</reference>
<keyword evidence="4" id="KW-0812">Transmembrane</keyword>
<name>A0A918IMD6_9RHOB</name>
<dbReference type="InterPro" id="IPR005017">
    <property type="entry name" value="OMPP1/FadL/TodX"/>
</dbReference>
<protein>
    <submittedName>
        <fullName evidence="9">Membrane protein</fullName>
    </submittedName>
</protein>
<comment type="caution">
    <text evidence="9">The sequence shown here is derived from an EMBL/GenBank/DDBJ whole genome shotgun (WGS) entry which is preliminary data.</text>
</comment>
<dbReference type="Gene3D" id="2.40.160.60">
    <property type="entry name" value="Outer membrane protein transport protein (OMPP1/FadL/TodX)"/>
    <property type="match status" value="1"/>
</dbReference>
<dbReference type="Pfam" id="PF03349">
    <property type="entry name" value="Toluene_X"/>
    <property type="match status" value="1"/>
</dbReference>
<keyword evidence="7" id="KW-0998">Cell outer membrane</keyword>
<keyword evidence="5 8" id="KW-0732">Signal</keyword>
<comment type="subcellular location">
    <subcellularLocation>
        <location evidence="1">Cell outer membrane</location>
        <topology evidence="1">Multi-pass membrane protein</topology>
    </subcellularLocation>
</comment>
<dbReference type="Proteomes" id="UP000628984">
    <property type="component" value="Unassembled WGS sequence"/>
</dbReference>
<evidence type="ECO:0000256" key="5">
    <source>
        <dbReference type="ARBA" id="ARBA00022729"/>
    </source>
</evidence>
<reference evidence="9" key="2">
    <citation type="submission" date="2020-09" db="EMBL/GenBank/DDBJ databases">
        <authorList>
            <person name="Sun Q."/>
            <person name="Kim S."/>
        </authorList>
    </citation>
    <scope>NUCLEOTIDE SEQUENCE</scope>
    <source>
        <strain evidence="9">KCTC 23714</strain>
    </source>
</reference>